<gene>
    <name evidence="1" type="ORF">HB778_37790</name>
</gene>
<dbReference type="PANTHER" id="PTHR34822:SF1">
    <property type="entry name" value="GRPB FAMILY PROTEIN"/>
    <property type="match status" value="1"/>
</dbReference>
<accession>A0A7G6T5B3</accession>
<evidence type="ECO:0000313" key="2">
    <source>
        <dbReference type="Proteomes" id="UP000515465"/>
    </source>
</evidence>
<dbReference type="SUPFAM" id="SSF81301">
    <property type="entry name" value="Nucleotidyltransferase"/>
    <property type="match status" value="1"/>
</dbReference>
<dbReference type="PANTHER" id="PTHR34822">
    <property type="entry name" value="GRPB DOMAIN PROTEIN (AFU_ORTHOLOGUE AFUA_1G01530)"/>
    <property type="match status" value="1"/>
</dbReference>
<sequence>MPREEWPNEFAILKQSVMRAAPSGAYIHHIGSTAVRGLPAKDVIDIQLTVGDLSQVDDTAFAREGFNRVLGKVDHSPPGLDLPEKDLLKRFFQSTDRKANLHIREKGRFNQLYSLLCRDYLRTHSLAASAYARIKQSLAKLHPDNAEAYYEIKDPVFDIIMEAANEWAKSTGWSEPPHD</sequence>
<evidence type="ECO:0000313" key="1">
    <source>
        <dbReference type="EMBL" id="QND61945.1"/>
    </source>
</evidence>
<dbReference type="InterPro" id="IPR007344">
    <property type="entry name" value="GrpB/CoaE"/>
</dbReference>
<dbReference type="Pfam" id="PF04229">
    <property type="entry name" value="GrpB"/>
    <property type="match status" value="1"/>
</dbReference>
<geneLocation type="plasmid" evidence="1 2">
    <name>p_3</name>
</geneLocation>
<dbReference type="EMBL" id="CP050298">
    <property type="protein sequence ID" value="QND61945.1"/>
    <property type="molecule type" value="Genomic_DNA"/>
</dbReference>
<organism evidence="1 2">
    <name type="scientific">Mesorhizobium huakuii</name>
    <dbReference type="NCBI Taxonomy" id="28104"/>
    <lineage>
        <taxon>Bacteria</taxon>
        <taxon>Pseudomonadati</taxon>
        <taxon>Pseudomonadota</taxon>
        <taxon>Alphaproteobacteria</taxon>
        <taxon>Hyphomicrobiales</taxon>
        <taxon>Phyllobacteriaceae</taxon>
        <taxon>Mesorhizobium</taxon>
    </lineage>
</organism>
<name>A0A7G6T5B3_9HYPH</name>
<dbReference type="InterPro" id="IPR043519">
    <property type="entry name" value="NT_sf"/>
</dbReference>
<dbReference type="Gene3D" id="3.30.460.10">
    <property type="entry name" value="Beta Polymerase, domain 2"/>
    <property type="match status" value="1"/>
</dbReference>
<dbReference type="Proteomes" id="UP000515465">
    <property type="component" value="Plasmid p_3"/>
</dbReference>
<reference evidence="2" key="1">
    <citation type="journal article" date="2020" name="Mol. Plant Microbe">
        <title>Rhizobial microsymbionts of the narrowly endemic Oxytropis species growing in Kamchatka are characterized by significant genetic diversity and possess a set of genes that are associated with T3SS and T6SS secretion systems and can affect the development of symbiosis.</title>
        <authorList>
            <person name="Safronova V."/>
            <person name="Guro P."/>
            <person name="Sazanova A."/>
            <person name="Kuznetsova I."/>
            <person name="Belimov A."/>
            <person name="Yakubov V."/>
            <person name="Chirak E."/>
            <person name="Afonin A."/>
            <person name="Gogolev Y."/>
            <person name="Andronov E."/>
            <person name="Tikhonovich I."/>
        </authorList>
    </citation>
    <scope>NUCLEOTIDE SEQUENCE [LARGE SCALE GENOMIC DNA]</scope>
    <source>
        <strain evidence="2">583</strain>
        <plasmid evidence="2">p_3</plasmid>
    </source>
</reference>
<keyword evidence="1" id="KW-0614">Plasmid</keyword>
<dbReference type="AlphaFoldDB" id="A0A7G6T5B3"/>
<protein>
    <submittedName>
        <fullName evidence="1">GrpB family protein</fullName>
    </submittedName>
</protein>
<proteinExistence type="predicted"/>